<proteinExistence type="predicted"/>
<reference evidence="13" key="2">
    <citation type="journal article" date="2021" name="Genome Biol. Evol.">
        <title>Developing a high-quality reference genome for a parasitic bivalve with doubly uniparental inheritance (Bivalvia: Unionida).</title>
        <authorList>
            <person name="Smith C.H."/>
        </authorList>
    </citation>
    <scope>NUCLEOTIDE SEQUENCE</scope>
    <source>
        <strain evidence="13">CHS0354</strain>
        <tissue evidence="13">Mantle</tissue>
    </source>
</reference>
<feature type="compositionally biased region" description="Low complexity" evidence="10">
    <location>
        <begin position="661"/>
        <end position="670"/>
    </location>
</feature>
<feature type="binding site" evidence="9">
    <location>
        <position position="166"/>
    </location>
    <ligand>
        <name>ATP</name>
        <dbReference type="ChEBI" id="CHEBI:30616"/>
    </ligand>
</feature>
<keyword evidence="14" id="KW-1185">Reference proteome</keyword>
<keyword evidence="5" id="KW-0418">Kinase</keyword>
<dbReference type="InterPro" id="IPR020635">
    <property type="entry name" value="Tyr_kinase_cat_dom"/>
</dbReference>
<dbReference type="InterPro" id="IPR000095">
    <property type="entry name" value="CRIB_dom"/>
</dbReference>
<evidence type="ECO:0000256" key="5">
    <source>
        <dbReference type="ARBA" id="ARBA00022777"/>
    </source>
</evidence>
<dbReference type="InterPro" id="IPR050198">
    <property type="entry name" value="Non-receptor_tyrosine_kinases"/>
</dbReference>
<evidence type="ECO:0000256" key="8">
    <source>
        <dbReference type="ARBA" id="ARBA00047899"/>
    </source>
</evidence>
<feature type="compositionally biased region" description="Acidic residues" evidence="10">
    <location>
        <begin position="1317"/>
        <end position="1327"/>
    </location>
</feature>
<dbReference type="PROSITE" id="PS00107">
    <property type="entry name" value="PROTEIN_KINASE_ATP"/>
    <property type="match status" value="1"/>
</dbReference>
<reference evidence="13" key="3">
    <citation type="submission" date="2023-05" db="EMBL/GenBank/DDBJ databases">
        <authorList>
            <person name="Smith C.H."/>
        </authorList>
    </citation>
    <scope>NUCLEOTIDE SEQUENCE</scope>
    <source>
        <strain evidence="13">CHS0354</strain>
        <tissue evidence="13">Mantle</tissue>
    </source>
</reference>
<dbReference type="PROSITE" id="PS50011">
    <property type="entry name" value="PROTEIN_KINASE_DOM"/>
    <property type="match status" value="1"/>
</dbReference>
<evidence type="ECO:0000259" key="12">
    <source>
        <dbReference type="PROSITE" id="PS50108"/>
    </source>
</evidence>
<keyword evidence="2" id="KW-0728">SH3 domain</keyword>
<dbReference type="InterPro" id="IPR001245">
    <property type="entry name" value="Ser-Thr/Tyr_kinase_cat_dom"/>
</dbReference>
<feature type="compositionally biased region" description="Basic and acidic residues" evidence="10">
    <location>
        <begin position="555"/>
        <end position="566"/>
    </location>
</feature>
<accession>A0AAE0S0Q4</accession>
<feature type="compositionally biased region" description="Polar residues" evidence="10">
    <location>
        <begin position="871"/>
        <end position="886"/>
    </location>
</feature>
<feature type="region of interest" description="Disordered" evidence="10">
    <location>
        <begin position="546"/>
        <end position="577"/>
    </location>
</feature>
<evidence type="ECO:0000256" key="3">
    <source>
        <dbReference type="ARBA" id="ARBA00022679"/>
    </source>
</evidence>
<sequence length="1520" mass="169207">MKRAGSIHKGDILDETIMGTVRDLREFLQEAELVHYYNAIKNELKIATIPQLKYVEEDDLISIGMTKPEMRRLKKFYKKECPQGKLHKLKQAILTKTHLDGSSRSLSPSPPEHRTRPQSYIRHPGKQIISLNSIHVSKSLGEGEFGVVQQGIWTTEDGEKVQVAIKCLSKEKMHNGTSEFLKEAGLMQSIEHENIARMYGVVLDKDNALMLVTELAPMRSLLECLKETSLRTDFPIPRLCDFAQQICDGMSYLESKRLIHRDLAARNILVFSKTKVKISDFGLSRALGVGKDYYQSNFSINLKLPIAWCAPECINYLKFTSASDVWAYAVTVWEMFTYGFQPWAGMTGQQILDAIDVPKCQRLEKPDLCSREYYNLMLSCWDQEPEKRPTFSEIFIRLPQMRPTQVKAVKDFPEITVPKDYLYYKAYDIIIALDKTPINPPRSGLWTGATLNGKNGFFDPTNVVPFIEPKSSPVSPPPKPNISRKDSKRISSRKLRADMISRPQNDLRHTGHIGYDGAIFGDVSFIGDNYDKLPLKVMSTGKLNESSRVSSSIIHSKDSPERDQTDNKFSNSLSDLRMNGAHKTNGFSRSWISQESLDSTSLLHSESEGTGTHDGQYQDIDDDSLLSDFKMPDISSSFDFGPSFMDEVLKALNEKEAAFESGQSKASSSSPKDNLSRTSPDRNLSISPPKDMKLPPPPLPVQSPRAAESCCDMKPEPRKQAKVKPMSASEEKMIDDAMALANELDRQNSMSQMVNDKQGSPSSPTSDKVSDSESGSESPRLLSKIKLSVKRSPKIERKRTFSEEMATRSELDESVPLQAQEAYNMLVVHGSAKEVSKNRQRPNDIAQNQIGGSQRDSVGSGLGFNYFDRASNASSSSQTPDRNSQSPDRRTPDRSSPVKNISRSSSERASVSPPSNIGRNSSEKEVTPERKIDRPVPRPRLEAKRSEIPVPKPRPEINRVEPTLRQPPPPIPEKAKRAQETTEEKKSFLDTALVINEDDFKLSEESVSDKKQIEILRVDLPNSKEDNLNAISSGIEFEWSDSAQDTSKDLSQKSGTFDEEFSEPSPREIMSKLARESRLRRSIEHQRGLVGEGDAVPNRNLRAPQGIPGKSFATSSSLGDDDDEVDTNPLRMLRGGAIPIRGGRGGSGTRSSNLQYPKIHISSTPAFHHSLSVDTGSDRLASVQKEADANFPGDNSNLPGPALPPRCYSVYDRIETDTPNLLPLPPKNPRRPAVESLKSRERKYPLVLNNNNEGHQSVVTCITTTASLSKSCQSSASPVIACSPLADNDSACSPLHDSDKGSYPDLPPAPPPPIEHDNDECTLDDSVFEGSDSPQISKRNFNLSRDGGSSGASTFPRGMKFGLQNVKWNLEQLGFYNNGDPFWVKSVVFDDRSYSDRSASTDAEASPLMLANYKTNSEGVSYEDLLDFALDRQKNGEEIETMQKLLSDEVTAQDCVQALEETKWDLQKAIKYIKLKQLLSIQLGDVNCCKTALLACDWDIQRAADYMLSQCPPSPECIDV</sequence>
<dbReference type="EMBL" id="JAEAOA010002087">
    <property type="protein sequence ID" value="KAK3582820.1"/>
    <property type="molecule type" value="Genomic_DNA"/>
</dbReference>
<dbReference type="InterPro" id="IPR011009">
    <property type="entry name" value="Kinase-like_dom_sf"/>
</dbReference>
<dbReference type="SMART" id="SM00219">
    <property type="entry name" value="TyrKc"/>
    <property type="match status" value="1"/>
</dbReference>
<name>A0AAE0S0Q4_9BIVA</name>
<evidence type="ECO:0000256" key="2">
    <source>
        <dbReference type="ARBA" id="ARBA00022443"/>
    </source>
</evidence>
<keyword evidence="3" id="KW-0808">Transferase</keyword>
<dbReference type="InterPro" id="IPR000719">
    <property type="entry name" value="Prot_kinase_dom"/>
</dbReference>
<dbReference type="GO" id="GO:0005524">
    <property type="term" value="F:ATP binding"/>
    <property type="evidence" value="ECO:0007669"/>
    <property type="project" value="UniProtKB-UniRule"/>
</dbReference>
<feature type="domain" description="CRIB" evidence="12">
    <location>
        <begin position="500"/>
        <end position="514"/>
    </location>
</feature>
<dbReference type="CDD" id="cd09539">
    <property type="entry name" value="SAM_TNK-like"/>
    <property type="match status" value="1"/>
</dbReference>
<dbReference type="PROSITE" id="PS50108">
    <property type="entry name" value="CRIB"/>
    <property type="match status" value="1"/>
</dbReference>
<feature type="region of interest" description="Disordered" evidence="10">
    <location>
        <begin position="1293"/>
        <end position="1351"/>
    </location>
</feature>
<feature type="region of interest" description="Disordered" evidence="10">
    <location>
        <begin position="1040"/>
        <end position="1066"/>
    </location>
</feature>
<evidence type="ECO:0000256" key="6">
    <source>
        <dbReference type="ARBA" id="ARBA00022840"/>
    </source>
</evidence>
<gene>
    <name evidence="13" type="ORF">CHS0354_035759</name>
</gene>
<feature type="domain" description="Protein kinase" evidence="11">
    <location>
        <begin position="134"/>
        <end position="401"/>
    </location>
</feature>
<dbReference type="FunFam" id="1.10.510.10:FF:000521">
    <property type="entry name" value="Tyrosine-protein kinase pr2"/>
    <property type="match status" value="1"/>
</dbReference>
<comment type="caution">
    <text evidence="13">The sequence shown here is derived from an EMBL/GenBank/DDBJ whole genome shotgun (WGS) entry which is preliminary data.</text>
</comment>
<dbReference type="InterPro" id="IPR008266">
    <property type="entry name" value="Tyr_kinase_AS"/>
</dbReference>
<dbReference type="Proteomes" id="UP001195483">
    <property type="component" value="Unassembled WGS sequence"/>
</dbReference>
<dbReference type="InterPro" id="IPR017441">
    <property type="entry name" value="Protein_kinase_ATP_BS"/>
</dbReference>
<keyword evidence="7" id="KW-0829">Tyrosine-protein kinase</keyword>
<feature type="compositionally biased region" description="Basic and acidic residues" evidence="10">
    <location>
        <begin position="921"/>
        <end position="959"/>
    </location>
</feature>
<evidence type="ECO:0000256" key="4">
    <source>
        <dbReference type="ARBA" id="ARBA00022741"/>
    </source>
</evidence>
<evidence type="ECO:0000256" key="7">
    <source>
        <dbReference type="ARBA" id="ARBA00023137"/>
    </source>
</evidence>
<dbReference type="Gene3D" id="3.30.200.20">
    <property type="entry name" value="Phosphorylase Kinase, domain 1"/>
    <property type="match status" value="1"/>
</dbReference>
<protein>
    <recommendedName>
        <fullName evidence="1">non-specific protein-tyrosine kinase</fullName>
        <ecNumber evidence="1">2.7.10.2</ecNumber>
    </recommendedName>
</protein>
<feature type="region of interest" description="Disordered" evidence="10">
    <location>
        <begin position="1092"/>
        <end position="1129"/>
    </location>
</feature>
<feature type="compositionally biased region" description="Polar residues" evidence="10">
    <location>
        <begin position="747"/>
        <end position="777"/>
    </location>
</feature>
<dbReference type="InterPro" id="IPR049587">
    <property type="entry name" value="TNK-like_SAM"/>
</dbReference>
<feature type="compositionally biased region" description="Polar residues" evidence="10">
    <location>
        <begin position="671"/>
        <end position="686"/>
    </location>
</feature>
<dbReference type="PANTHER" id="PTHR24418">
    <property type="entry name" value="TYROSINE-PROTEIN KINASE"/>
    <property type="match status" value="1"/>
</dbReference>
<evidence type="ECO:0000313" key="14">
    <source>
        <dbReference type="Proteomes" id="UP001195483"/>
    </source>
</evidence>
<feature type="compositionally biased region" description="Polar residues" evidence="10">
    <location>
        <begin position="845"/>
        <end position="857"/>
    </location>
</feature>
<dbReference type="GO" id="GO:0004674">
    <property type="term" value="F:protein serine/threonine kinase activity"/>
    <property type="evidence" value="ECO:0007669"/>
    <property type="project" value="UniProtKB-EC"/>
</dbReference>
<feature type="compositionally biased region" description="Basic and acidic residues" evidence="10">
    <location>
        <begin position="973"/>
        <end position="986"/>
    </location>
</feature>
<evidence type="ECO:0000256" key="10">
    <source>
        <dbReference type="SAM" id="MobiDB-lite"/>
    </source>
</evidence>
<evidence type="ECO:0000313" key="13">
    <source>
        <dbReference type="EMBL" id="KAK3582820.1"/>
    </source>
</evidence>
<dbReference type="Pfam" id="PF07714">
    <property type="entry name" value="PK_Tyr_Ser-Thr"/>
    <property type="match status" value="1"/>
</dbReference>
<feature type="region of interest" description="Disordered" evidence="10">
    <location>
        <begin position="833"/>
        <end position="986"/>
    </location>
</feature>
<evidence type="ECO:0000259" key="11">
    <source>
        <dbReference type="PROSITE" id="PS50011"/>
    </source>
</evidence>
<feature type="region of interest" description="Disordered" evidence="10">
    <location>
        <begin position="468"/>
        <end position="491"/>
    </location>
</feature>
<evidence type="ECO:0000256" key="1">
    <source>
        <dbReference type="ARBA" id="ARBA00011903"/>
    </source>
</evidence>
<organism evidence="13 14">
    <name type="scientific">Potamilus streckersoni</name>
    <dbReference type="NCBI Taxonomy" id="2493646"/>
    <lineage>
        <taxon>Eukaryota</taxon>
        <taxon>Metazoa</taxon>
        <taxon>Spiralia</taxon>
        <taxon>Lophotrochozoa</taxon>
        <taxon>Mollusca</taxon>
        <taxon>Bivalvia</taxon>
        <taxon>Autobranchia</taxon>
        <taxon>Heteroconchia</taxon>
        <taxon>Palaeoheterodonta</taxon>
        <taxon>Unionida</taxon>
        <taxon>Unionoidea</taxon>
        <taxon>Unionidae</taxon>
        <taxon>Ambleminae</taxon>
        <taxon>Lampsilini</taxon>
        <taxon>Potamilus</taxon>
    </lineage>
</organism>
<feature type="compositionally biased region" description="Basic and acidic residues" evidence="10">
    <location>
        <begin position="793"/>
        <end position="811"/>
    </location>
</feature>
<dbReference type="InterPro" id="IPR055175">
    <property type="entry name" value="ACK/TNK-like_SAM"/>
</dbReference>
<evidence type="ECO:0000256" key="9">
    <source>
        <dbReference type="PROSITE-ProRule" id="PRU10141"/>
    </source>
</evidence>
<feature type="compositionally biased region" description="Low complexity" evidence="10">
    <location>
        <begin position="902"/>
        <end position="915"/>
    </location>
</feature>
<keyword evidence="6 9" id="KW-0067">ATP-binding</keyword>
<dbReference type="GO" id="GO:0004715">
    <property type="term" value="F:non-membrane spanning protein tyrosine kinase activity"/>
    <property type="evidence" value="ECO:0007669"/>
    <property type="project" value="UniProtKB-EC"/>
</dbReference>
<dbReference type="PROSITE" id="PS00109">
    <property type="entry name" value="PROTEIN_KINASE_TYR"/>
    <property type="match status" value="1"/>
</dbReference>
<dbReference type="Gene3D" id="1.10.510.10">
    <property type="entry name" value="Transferase(Phosphotransferase) domain 1"/>
    <property type="match status" value="1"/>
</dbReference>
<feature type="compositionally biased region" description="Polar residues" evidence="10">
    <location>
        <begin position="1332"/>
        <end position="1343"/>
    </location>
</feature>
<dbReference type="SUPFAM" id="SSF56112">
    <property type="entry name" value="Protein kinase-like (PK-like)"/>
    <property type="match status" value="1"/>
</dbReference>
<dbReference type="Pfam" id="PF22931">
    <property type="entry name" value="SAM_TNK"/>
    <property type="match status" value="1"/>
</dbReference>
<dbReference type="PRINTS" id="PR00109">
    <property type="entry name" value="TYRKINASE"/>
</dbReference>
<dbReference type="EC" id="2.7.10.2" evidence="1"/>
<keyword evidence="4 9" id="KW-0547">Nucleotide-binding</keyword>
<reference evidence="13" key="1">
    <citation type="journal article" date="2021" name="Genome Biol. Evol.">
        <title>A High-Quality Reference Genome for a Parasitic Bivalve with Doubly Uniparental Inheritance (Bivalvia: Unionida).</title>
        <authorList>
            <person name="Smith C.H."/>
        </authorList>
    </citation>
    <scope>NUCLEOTIDE SEQUENCE</scope>
    <source>
        <strain evidence="13">CHS0354</strain>
    </source>
</reference>
<comment type="catalytic activity">
    <reaction evidence="8">
        <text>L-threonyl-[protein] + ATP = O-phospho-L-threonyl-[protein] + ADP + H(+)</text>
        <dbReference type="Rhea" id="RHEA:46608"/>
        <dbReference type="Rhea" id="RHEA-COMP:11060"/>
        <dbReference type="Rhea" id="RHEA-COMP:11605"/>
        <dbReference type="ChEBI" id="CHEBI:15378"/>
        <dbReference type="ChEBI" id="CHEBI:30013"/>
        <dbReference type="ChEBI" id="CHEBI:30616"/>
        <dbReference type="ChEBI" id="CHEBI:61977"/>
        <dbReference type="ChEBI" id="CHEBI:456216"/>
        <dbReference type="EC" id="2.7.11.1"/>
    </reaction>
</comment>
<feature type="region of interest" description="Disordered" evidence="10">
    <location>
        <begin position="660"/>
        <end position="817"/>
    </location>
</feature>
<feature type="region of interest" description="Disordered" evidence="10">
    <location>
        <begin position="99"/>
        <end position="119"/>
    </location>
</feature>